<name>A0A6A6U0Y0_9PEZI</name>
<keyword evidence="1" id="KW-1133">Transmembrane helix</keyword>
<organism evidence="2 3">
    <name type="scientific">Microthyrium microscopicum</name>
    <dbReference type="NCBI Taxonomy" id="703497"/>
    <lineage>
        <taxon>Eukaryota</taxon>
        <taxon>Fungi</taxon>
        <taxon>Dikarya</taxon>
        <taxon>Ascomycota</taxon>
        <taxon>Pezizomycotina</taxon>
        <taxon>Dothideomycetes</taxon>
        <taxon>Dothideomycetes incertae sedis</taxon>
        <taxon>Microthyriales</taxon>
        <taxon>Microthyriaceae</taxon>
        <taxon>Microthyrium</taxon>
    </lineage>
</organism>
<keyword evidence="1" id="KW-0812">Transmembrane</keyword>
<proteinExistence type="predicted"/>
<evidence type="ECO:0000313" key="2">
    <source>
        <dbReference type="EMBL" id="KAF2665762.1"/>
    </source>
</evidence>
<feature type="transmembrane region" description="Helical" evidence="1">
    <location>
        <begin position="20"/>
        <end position="38"/>
    </location>
</feature>
<dbReference type="AlphaFoldDB" id="A0A6A6U0Y0"/>
<accession>A0A6A6U0Y0</accession>
<dbReference type="Proteomes" id="UP000799302">
    <property type="component" value="Unassembled WGS sequence"/>
</dbReference>
<reference evidence="2" key="1">
    <citation type="journal article" date="2020" name="Stud. Mycol.">
        <title>101 Dothideomycetes genomes: a test case for predicting lifestyles and emergence of pathogens.</title>
        <authorList>
            <person name="Haridas S."/>
            <person name="Albert R."/>
            <person name="Binder M."/>
            <person name="Bloem J."/>
            <person name="Labutti K."/>
            <person name="Salamov A."/>
            <person name="Andreopoulos B."/>
            <person name="Baker S."/>
            <person name="Barry K."/>
            <person name="Bills G."/>
            <person name="Bluhm B."/>
            <person name="Cannon C."/>
            <person name="Castanera R."/>
            <person name="Culley D."/>
            <person name="Daum C."/>
            <person name="Ezra D."/>
            <person name="Gonzalez J."/>
            <person name="Henrissat B."/>
            <person name="Kuo A."/>
            <person name="Liang C."/>
            <person name="Lipzen A."/>
            <person name="Lutzoni F."/>
            <person name="Magnuson J."/>
            <person name="Mondo S."/>
            <person name="Nolan M."/>
            <person name="Ohm R."/>
            <person name="Pangilinan J."/>
            <person name="Park H.-J."/>
            <person name="Ramirez L."/>
            <person name="Alfaro M."/>
            <person name="Sun H."/>
            <person name="Tritt A."/>
            <person name="Yoshinaga Y."/>
            <person name="Zwiers L.-H."/>
            <person name="Turgeon B."/>
            <person name="Goodwin S."/>
            <person name="Spatafora J."/>
            <person name="Crous P."/>
            <person name="Grigoriev I."/>
        </authorList>
    </citation>
    <scope>NUCLEOTIDE SEQUENCE</scope>
    <source>
        <strain evidence="2">CBS 115976</strain>
    </source>
</reference>
<sequence>MLRDTHCYTISSNGTDKSLPLFQILYFTVFNIFFSYGAESTNQLRRARRHQGFSYQILIASFFRHYLKRLFPTNYRLFEFDLIRARPFSLLGLPKVRYHALRTRMQFSILVHYFHTILKGLLLFEGYTHEVVHVRYYYQNPPTVFIFRRLWFMAPNRCRFAFEGVVCSGLTSCVTVRNCRAICLCGGYIPEFKLGMGTAILEENCSWHMCLICFVYSHCLSLARYHLLFLSPAKSPGIQISIQTSSLRTAPTKHSQIHCILSQSVKLITTFSN</sequence>
<evidence type="ECO:0000256" key="1">
    <source>
        <dbReference type="SAM" id="Phobius"/>
    </source>
</evidence>
<evidence type="ECO:0000313" key="3">
    <source>
        <dbReference type="Proteomes" id="UP000799302"/>
    </source>
</evidence>
<keyword evidence="3" id="KW-1185">Reference proteome</keyword>
<keyword evidence="1" id="KW-0472">Membrane</keyword>
<gene>
    <name evidence="2" type="ORF">BT63DRAFT_75143</name>
</gene>
<dbReference type="EMBL" id="MU004240">
    <property type="protein sequence ID" value="KAF2665762.1"/>
    <property type="molecule type" value="Genomic_DNA"/>
</dbReference>
<protein>
    <submittedName>
        <fullName evidence="2">Uncharacterized protein</fullName>
    </submittedName>
</protein>